<dbReference type="EMBL" id="SBIQ01000280">
    <property type="protein sequence ID" value="KAF7681007.1"/>
    <property type="molecule type" value="Genomic_DNA"/>
</dbReference>
<reference evidence="1 2" key="1">
    <citation type="submission" date="2019-01" db="EMBL/GenBank/DDBJ databases">
        <title>Genomes sequencing and comparative genomics of infectious freshwater microsporidia, Cucumispora dikerogammari and Thelohania contejeani.</title>
        <authorList>
            <person name="Cormier A."/>
            <person name="Giraud I."/>
            <person name="Wattier R."/>
            <person name="Teixeira M."/>
            <person name="Grandjean F."/>
            <person name="Rigaud T."/>
            <person name="Cordaux R."/>
        </authorList>
    </citation>
    <scope>NUCLEOTIDE SEQUENCE [LARGE SCALE GENOMIC DNA]</scope>
    <source>
        <strain evidence="1">T1</strain>
        <tissue evidence="1">Spores</tissue>
    </source>
</reference>
<sequence length="104" mass="12143">MKYDNIDLHAEVFIDISKIKIFFGEKMLYNASIAVKLKSRSTIWQQAVIECLVMTNTRRHNEVLRCIHLLLANKYGFKNSKKLRTHSVQEVMENKELKFGSIQG</sequence>
<gene>
    <name evidence="1" type="ORF">TCON_2380</name>
</gene>
<proteinExistence type="predicted"/>
<name>A0ABQ7HW65_9MICR</name>
<evidence type="ECO:0000313" key="1">
    <source>
        <dbReference type="EMBL" id="KAF7681007.1"/>
    </source>
</evidence>
<protein>
    <submittedName>
        <fullName evidence="1">Uncharacterized protein</fullName>
    </submittedName>
</protein>
<accession>A0ABQ7HW65</accession>
<dbReference type="Proteomes" id="UP001516464">
    <property type="component" value="Unassembled WGS sequence"/>
</dbReference>
<evidence type="ECO:0000313" key="2">
    <source>
        <dbReference type="Proteomes" id="UP001516464"/>
    </source>
</evidence>
<organism evidence="1 2">
    <name type="scientific">Astathelohania contejeani</name>
    <dbReference type="NCBI Taxonomy" id="164912"/>
    <lineage>
        <taxon>Eukaryota</taxon>
        <taxon>Fungi</taxon>
        <taxon>Fungi incertae sedis</taxon>
        <taxon>Microsporidia</taxon>
        <taxon>Astathelohaniidae</taxon>
        <taxon>Astathelohania</taxon>
    </lineage>
</organism>
<keyword evidence="2" id="KW-1185">Reference proteome</keyword>
<comment type="caution">
    <text evidence="1">The sequence shown here is derived from an EMBL/GenBank/DDBJ whole genome shotgun (WGS) entry which is preliminary data.</text>
</comment>